<evidence type="ECO:0000256" key="4">
    <source>
        <dbReference type="ARBA" id="ARBA00022523"/>
    </source>
</evidence>
<dbReference type="GO" id="GO:0009610">
    <property type="term" value="P:response to symbiotic fungus"/>
    <property type="evidence" value="ECO:0007669"/>
    <property type="project" value="UniProtKB-ARBA"/>
</dbReference>
<dbReference type="InterPro" id="IPR000209">
    <property type="entry name" value="Peptidase_S8/S53_dom"/>
</dbReference>
<dbReference type="FunFam" id="3.40.50.200:FF:000006">
    <property type="entry name" value="Subtilisin-like protease SBT1.5"/>
    <property type="match status" value="1"/>
</dbReference>
<dbReference type="CDD" id="cd02120">
    <property type="entry name" value="PA_subtilisin_like"/>
    <property type="match status" value="1"/>
</dbReference>
<dbReference type="InterPro" id="IPR008811">
    <property type="entry name" value="Glycosyl_hydrolases_36"/>
</dbReference>
<dbReference type="InterPro" id="IPR046450">
    <property type="entry name" value="PA_dom_sf"/>
</dbReference>
<keyword evidence="11" id="KW-0119">Carbohydrate metabolism</keyword>
<dbReference type="Pfam" id="PF05691">
    <property type="entry name" value="Raffinose_syn"/>
    <property type="match status" value="2"/>
</dbReference>
<evidence type="ECO:0000313" key="18">
    <source>
        <dbReference type="EMBL" id="SPC79040.1"/>
    </source>
</evidence>
<dbReference type="PRINTS" id="PR00723">
    <property type="entry name" value="SUBTILISIN"/>
</dbReference>
<evidence type="ECO:0000256" key="3">
    <source>
        <dbReference type="ARBA" id="ARBA00011073"/>
    </source>
</evidence>
<reference evidence="18" key="1">
    <citation type="submission" date="2018-02" db="EMBL/GenBank/DDBJ databases">
        <authorList>
            <person name="Cohen D.B."/>
            <person name="Kent A.D."/>
        </authorList>
    </citation>
    <scope>NUCLEOTIDE SEQUENCE</scope>
</reference>
<keyword evidence="5" id="KW-0964">Secreted</keyword>
<dbReference type="InterPro" id="IPR010259">
    <property type="entry name" value="S8pro/Inhibitor_I9"/>
</dbReference>
<dbReference type="AlphaFoldDB" id="A0A2N9EWF6"/>
<evidence type="ECO:0000256" key="13">
    <source>
        <dbReference type="SAM" id="SignalP"/>
    </source>
</evidence>
<dbReference type="InterPro" id="IPR003137">
    <property type="entry name" value="PA_domain"/>
</dbReference>
<evidence type="ECO:0000256" key="7">
    <source>
        <dbReference type="ARBA" id="ARBA00022729"/>
    </source>
</evidence>
<dbReference type="InterPro" id="IPR015500">
    <property type="entry name" value="Peptidase_S8_subtilisin-rel"/>
</dbReference>
<comment type="subcellular location">
    <subcellularLocation>
        <location evidence="2">Secreted</location>
        <location evidence="2">Extracellular space</location>
        <location evidence="2">Apoplast</location>
    </subcellularLocation>
</comment>
<evidence type="ECO:0000256" key="5">
    <source>
        <dbReference type="ARBA" id="ARBA00022525"/>
    </source>
</evidence>
<dbReference type="Pfam" id="PF02225">
    <property type="entry name" value="PA"/>
    <property type="match status" value="1"/>
</dbReference>
<dbReference type="FunFam" id="3.30.70.80:FF:000002">
    <property type="entry name" value="Subtilisin-like protease SBT5.3"/>
    <property type="match status" value="1"/>
</dbReference>
<dbReference type="Pfam" id="PF05922">
    <property type="entry name" value="Inhibitor_I9"/>
    <property type="match status" value="1"/>
</dbReference>
<dbReference type="GO" id="GO:0006508">
    <property type="term" value="P:proteolysis"/>
    <property type="evidence" value="ECO:0007669"/>
    <property type="project" value="UniProtKB-KW"/>
</dbReference>
<proteinExistence type="inferred from homology"/>
<evidence type="ECO:0000256" key="8">
    <source>
        <dbReference type="ARBA" id="ARBA00022801"/>
    </source>
</evidence>
<dbReference type="FunFam" id="3.50.30.30:FF:000005">
    <property type="entry name" value="subtilisin-like protease SBT1.5"/>
    <property type="match status" value="1"/>
</dbReference>
<dbReference type="EMBL" id="OIVN01000363">
    <property type="protein sequence ID" value="SPC79040.1"/>
    <property type="molecule type" value="Genomic_DNA"/>
</dbReference>
<dbReference type="InterPro" id="IPR034197">
    <property type="entry name" value="Peptidases_S8_3"/>
</dbReference>
<dbReference type="Gene3D" id="3.50.30.30">
    <property type="match status" value="1"/>
</dbReference>
<evidence type="ECO:0000259" key="14">
    <source>
        <dbReference type="Pfam" id="PF00082"/>
    </source>
</evidence>
<feature type="domain" description="Peptidase S8/S53" evidence="14">
    <location>
        <begin position="151"/>
        <end position="562"/>
    </location>
</feature>
<comment type="caution">
    <text evidence="12">Lacks conserved residue(s) required for the propagation of feature annotation.</text>
</comment>
<organism evidence="18">
    <name type="scientific">Fagus sylvatica</name>
    <name type="common">Beechnut</name>
    <dbReference type="NCBI Taxonomy" id="28930"/>
    <lineage>
        <taxon>Eukaryota</taxon>
        <taxon>Viridiplantae</taxon>
        <taxon>Streptophyta</taxon>
        <taxon>Embryophyta</taxon>
        <taxon>Tracheophyta</taxon>
        <taxon>Spermatophyta</taxon>
        <taxon>Magnoliopsida</taxon>
        <taxon>eudicotyledons</taxon>
        <taxon>Gunneridae</taxon>
        <taxon>Pentapetalae</taxon>
        <taxon>rosids</taxon>
        <taxon>fabids</taxon>
        <taxon>Fagales</taxon>
        <taxon>Fagaceae</taxon>
        <taxon>Fagus</taxon>
    </lineage>
</organism>
<dbReference type="Gene3D" id="3.40.50.200">
    <property type="entry name" value="Peptidase S8/S53 domain"/>
    <property type="match status" value="1"/>
</dbReference>
<evidence type="ECO:0000256" key="6">
    <source>
        <dbReference type="ARBA" id="ARBA00022670"/>
    </source>
</evidence>
<evidence type="ECO:0000256" key="12">
    <source>
        <dbReference type="PROSITE-ProRule" id="PRU01240"/>
    </source>
</evidence>
<dbReference type="CDD" id="cd04852">
    <property type="entry name" value="Peptidases_S8_3"/>
    <property type="match status" value="1"/>
</dbReference>
<dbReference type="Pfam" id="PF17766">
    <property type="entry name" value="fn3_6"/>
    <property type="match status" value="1"/>
</dbReference>
<dbReference type="InterPro" id="IPR036852">
    <property type="entry name" value="Peptidase_S8/S53_dom_sf"/>
</dbReference>
<keyword evidence="7 13" id="KW-0732">Signal</keyword>
<name>A0A2N9EWF6_FAGSY</name>
<dbReference type="InterPro" id="IPR023828">
    <property type="entry name" value="Peptidase_S8_Ser-AS"/>
</dbReference>
<feature type="chain" id="PRO_5014763850" description="Subtilisin-like protease fibronectin type-III domain-containing protein" evidence="13">
    <location>
        <begin position="28"/>
        <end position="946"/>
    </location>
</feature>
<dbReference type="InterPro" id="IPR045051">
    <property type="entry name" value="SBT"/>
</dbReference>
<evidence type="ECO:0008006" key="19">
    <source>
        <dbReference type="Google" id="ProtNLM"/>
    </source>
</evidence>
<gene>
    <name evidence="18" type="ORF">FSB_LOCUS6922</name>
</gene>
<comment type="function">
    <text evidence="1">Required for arbuscular mycorrhiza (AM) development during AM symbiosis with AM fungi (e.g. Glomeromycota intraradices).</text>
</comment>
<accession>A0A2N9EWF6</accession>
<keyword evidence="6" id="KW-0645">Protease</keyword>
<dbReference type="Pfam" id="PF00082">
    <property type="entry name" value="Peptidase_S8"/>
    <property type="match status" value="1"/>
</dbReference>
<dbReference type="InterPro" id="IPR041469">
    <property type="entry name" value="Subtilisin-like_FN3"/>
</dbReference>
<evidence type="ECO:0000256" key="1">
    <source>
        <dbReference type="ARBA" id="ARBA00002076"/>
    </source>
</evidence>
<dbReference type="GO" id="GO:0009609">
    <property type="term" value="P:response to symbiotic bacterium"/>
    <property type="evidence" value="ECO:0007669"/>
    <property type="project" value="UniProtKB-ARBA"/>
</dbReference>
<evidence type="ECO:0000256" key="9">
    <source>
        <dbReference type="ARBA" id="ARBA00022825"/>
    </source>
</evidence>
<protein>
    <recommendedName>
        <fullName evidence="19">Subtilisin-like protease fibronectin type-III domain-containing protein</fullName>
    </recommendedName>
</protein>
<feature type="domain" description="Subtilisin-like protease fibronectin type-III" evidence="17">
    <location>
        <begin position="615"/>
        <end position="703"/>
    </location>
</feature>
<dbReference type="FunFam" id="2.60.40.2310:FF:000002">
    <property type="entry name" value="p69E protein-like"/>
    <property type="match status" value="1"/>
</dbReference>
<keyword evidence="9" id="KW-0720">Serine protease</keyword>
<dbReference type="Gene3D" id="2.60.40.2310">
    <property type="match status" value="1"/>
</dbReference>
<evidence type="ECO:0000256" key="11">
    <source>
        <dbReference type="ARBA" id="ARBA00023277"/>
    </source>
</evidence>
<evidence type="ECO:0000259" key="16">
    <source>
        <dbReference type="Pfam" id="PF05922"/>
    </source>
</evidence>
<sequence length="946" mass="102151">MWFPFSKLSVFFLLFIISSLFQAPAFAIKHSYIVYLGSHAHGPEVSAADLDRVTDSHYDFLGSFLGSHEKAKDAIIYSYQRNINGFSATLEEEIAAEIASVWPKSESFSDEGFGPIPSKWKGICQNDTVVPCNRKLIGARYFNTGYANYSGPLNSSLNSALDHEGHGSHTLSTAGGNFVPGASVLGVGNGTAKGGSPKARVASYKVCWPPVNGTECFDDDIMAAFDMAIHDGVDVLSVSLGGDATDYLNDPLSIAAFHAIKKGIVVICSAGNSGPTPGTVENFSPWMITVAASTLDREFQAFVELQNGLRFKGESMSKPLAEDTFYPLISGAQAKAANASAENAMLCMEGKLDPEKVKGKILACLRGKTARMDKGQQAALAGAAGMILCNDKSSGNELIADPHVLPASQINYVDGVAVFAYINSTDDPLGFITAPTAQVNKKPAPYMASFSSKGPNQITPEILKPDITAPGVNIIAAYTGAASPTNEDFDNRRVPFITMSGTSMSCPHVSGVVGLLKKLYPHWSPSAIKSAIMTTARTRDNTVSPILDGSFDKATPFSYGAGHIRPNRAMNPGLVYDLTVNDYLDFLCAIGYNETSIELFAEGPYHCPKSASLLDFNYPSITVPNLSGSVTVTRKLKNVGSPGTYAARVHAPIGISVHVEPNILKFENVGEEKSFKLTFKAKEAGVAKDYVFGELIWSDGKHHRVPLHGDGVRRLGQLQTCRQSMFLNAKPVLKDGTLSINGKEALTGVPDNVVVTPLTDSSAFVGATSTEDATSRHVFKLGVIQDVRLLCLFRFKIWWMIPRVGNSGSDIPIETQMLLLEAREGPEVDAKTSYIIFLPVLDGEFRSSLQGNSSNELQFCVESGDPAIVTSESLKAVFVNYGNHPFDMPGMLDWFGWCTWDAFYMEVNPQGIKDGLKRCSSFYYDGLMNSKKKGSHLLKGHSMVED</sequence>
<evidence type="ECO:0000259" key="15">
    <source>
        <dbReference type="Pfam" id="PF02225"/>
    </source>
</evidence>
<dbReference type="GO" id="GO:0048046">
    <property type="term" value="C:apoplast"/>
    <property type="evidence" value="ECO:0007669"/>
    <property type="project" value="UniProtKB-SubCell"/>
</dbReference>
<evidence type="ECO:0000259" key="17">
    <source>
        <dbReference type="Pfam" id="PF17766"/>
    </source>
</evidence>
<keyword evidence="4" id="KW-0052">Apoplast</keyword>
<feature type="domain" description="Inhibitor I9" evidence="16">
    <location>
        <begin position="31"/>
        <end position="99"/>
    </location>
</feature>
<keyword evidence="8" id="KW-0378">Hydrolase</keyword>
<feature type="domain" description="PA" evidence="15">
    <location>
        <begin position="343"/>
        <end position="417"/>
    </location>
</feature>
<comment type="similarity">
    <text evidence="3 12">Belongs to the peptidase S8 family.</text>
</comment>
<dbReference type="PANTHER" id="PTHR10795">
    <property type="entry name" value="PROPROTEIN CONVERTASE SUBTILISIN/KEXIN"/>
    <property type="match status" value="1"/>
</dbReference>
<dbReference type="PROSITE" id="PS51892">
    <property type="entry name" value="SUBTILASE"/>
    <property type="match status" value="1"/>
</dbReference>
<dbReference type="GO" id="GO:0004252">
    <property type="term" value="F:serine-type endopeptidase activity"/>
    <property type="evidence" value="ECO:0007669"/>
    <property type="project" value="InterPro"/>
</dbReference>
<dbReference type="PROSITE" id="PS00138">
    <property type="entry name" value="SUBTILASE_SER"/>
    <property type="match status" value="1"/>
</dbReference>
<evidence type="ECO:0000256" key="2">
    <source>
        <dbReference type="ARBA" id="ARBA00004271"/>
    </source>
</evidence>
<feature type="signal peptide" evidence="13">
    <location>
        <begin position="1"/>
        <end position="27"/>
    </location>
</feature>
<dbReference type="SUPFAM" id="SSF52743">
    <property type="entry name" value="Subtilisin-like"/>
    <property type="match status" value="1"/>
</dbReference>
<keyword evidence="10" id="KW-0325">Glycoprotein</keyword>
<dbReference type="SUPFAM" id="SSF52025">
    <property type="entry name" value="PA domain"/>
    <property type="match status" value="1"/>
</dbReference>
<evidence type="ECO:0000256" key="10">
    <source>
        <dbReference type="ARBA" id="ARBA00023180"/>
    </source>
</evidence>